<dbReference type="PATRIC" id="fig|453.4.peg.3192"/>
<evidence type="ECO:0000313" key="4">
    <source>
        <dbReference type="Proteomes" id="UP000251942"/>
    </source>
</evidence>
<evidence type="ECO:0000313" key="3">
    <source>
        <dbReference type="Proteomes" id="UP000054698"/>
    </source>
</evidence>
<organism evidence="1 3">
    <name type="scientific">Legionella feeleii</name>
    <dbReference type="NCBI Taxonomy" id="453"/>
    <lineage>
        <taxon>Bacteria</taxon>
        <taxon>Pseudomonadati</taxon>
        <taxon>Pseudomonadota</taxon>
        <taxon>Gammaproteobacteria</taxon>
        <taxon>Legionellales</taxon>
        <taxon>Legionellaceae</taxon>
        <taxon>Legionella</taxon>
    </lineage>
</organism>
<name>A0A0W0TI56_9GAMM</name>
<accession>A0A0W0TI56</accession>
<dbReference type="OrthoDB" id="8645575at2"/>
<proteinExistence type="predicted"/>
<keyword evidence="3" id="KW-1185">Reference proteome</keyword>
<dbReference type="Proteomes" id="UP000054698">
    <property type="component" value="Unassembled WGS sequence"/>
</dbReference>
<dbReference type="STRING" id="453.Lfee_2921"/>
<sequence>MIPASEVTKALDETKKRSIIEQYLRGKYKEAFNPHWLDNMDNYGHLANAIDFFYNLNNDNLNIIAIGSDNLETRKTHEAQFNELARLLDKLVVFTGVAPPVATSFNERDAILVGLDLNQRLASRSLRDLHAQSSNLGVAEKLLNGDLGPTEWLGEVDLERLLIKMGVKDRVHITRLTAEDIGMVLHFERVKHANATVPYTIPLLINRGSTDSLRSQGSHWTYAMVTVDPTANSVTIAYQDSMALSGTEQGILTAAIDYTDGLYSAFPGATKTVTPASDNLQRDGWSCGYRALRGLLTAPGFPTHGGVTAGPSWIQFTGAEIESYALRNAAYQLLLSDLEIDPDYFEAMKLDDEVVGSSKSGKKYEVDKEFTKHYMDLLLVGGSKTKPVITTNHFEKEYQAILKQMRGKIETERTDSIERLNKNIKAVVEAKDLSPDAKIIALLNVYADEYAQILKSSGGSGSNLGKYLKTFCEKNFGVELGKEQNYRIKKDGLMMRVFKSQLDVKPEHVDEESLLPPVKKTEIGVTETSKSTPVVGSERLSVSTTVSKSVDQVVRRDLSQPQLRTDKELTRLGSMFGSTQFCYAEKPGGVEPGFRAIDLNAAFFKELQKILAEENLPSLDKLSLEARGRLAELRVRLSTGDLEKNRIDFATFINVHVSGPHSKSVMDPGVRWLCNEVKEAVAKNNKLSAWMYKLDYAEGQKKRIDANKEAIREFVGTRLAGIFSDQNQKQEIAWVNNGKKGAHALLACGWKNGLQELRQFLHGGDEPDYNGILVEDRDAPIKRSKNIPGLGKNLIFGIAIGDRDGMGKEAQNKGFAEGAFYGFDYGKPYEGNGVCSSLKDDFSFEDTAAKMPAIFRGSSKIGIARHFMYRNYSVFYDTPLSDRMLGVHLLRKMITGDNPSEEVIKSYPGLRQELNRIQERTPSAKNLLNRLADIRAGSEEGSKLQGLVDTYIVKISTGKLTPFAAYFAEIKIDLINEALKNKMPYDELEQYLTFIGEMEATAAKSNERIIEVFQQRVLLTSHEIDLIDKLEKIFSPTSVMSHDGTVFLNTMRFDPSDKRIPFELTRKENGDYILSTSKPEVAAKFKELFGIDLIKKSGDLSICTVPQEGMLKLMFAADEQYHQKREQQLIRPTYEQQTIPMLVSLMNHGVGPQRRVSIVPTWHEDGSLSLRVTAKTPDQIRKIEEIFGVEVNANEAQLIEVPPEGFMALQKKIVVAHKETEAVELAFMGSSRPKTDVVNEEMSTRWKTLKEKAAIEEPSTSTTLLLDENKATLITRMKKLITHLETQGQLEEAIGDITSSADIEKLMSYNDKTLTTPENIQCIIEDRLSDIKVVPEAVVTVVPTTTDNPTTERRTTLF</sequence>
<gene>
    <name evidence="1" type="ORF">Lfee_2921</name>
    <name evidence="2" type="ORF">NCTC12022_00409</name>
</gene>
<dbReference type="EMBL" id="LNYB01000085">
    <property type="protein sequence ID" value="KTC95257.1"/>
    <property type="molecule type" value="Genomic_DNA"/>
</dbReference>
<dbReference type="Proteomes" id="UP000251942">
    <property type="component" value="Unassembled WGS sequence"/>
</dbReference>
<dbReference type="RefSeq" id="WP_058447727.1">
    <property type="nucleotide sequence ID" value="NZ_CAAAHT010000004.1"/>
</dbReference>
<reference evidence="1 3" key="1">
    <citation type="submission" date="2015-11" db="EMBL/GenBank/DDBJ databases">
        <title>Genomic analysis of 38 Legionella species identifies large and diverse effector repertoires.</title>
        <authorList>
            <person name="Burstein D."/>
            <person name="Amaro F."/>
            <person name="Zusman T."/>
            <person name="Lifshitz Z."/>
            <person name="Cohen O."/>
            <person name="Gilbert J.A."/>
            <person name="Pupko T."/>
            <person name="Shuman H.A."/>
            <person name="Segal G."/>
        </authorList>
    </citation>
    <scope>NUCLEOTIDE SEQUENCE [LARGE SCALE GENOMIC DNA]</scope>
    <source>
        <strain evidence="1 3">WO-44C</strain>
    </source>
</reference>
<dbReference type="EMBL" id="UASS01000002">
    <property type="protein sequence ID" value="SPX59698.1"/>
    <property type="molecule type" value="Genomic_DNA"/>
</dbReference>
<protein>
    <submittedName>
        <fullName evidence="1">Uncharacterized protein</fullName>
    </submittedName>
</protein>
<evidence type="ECO:0000313" key="2">
    <source>
        <dbReference type="EMBL" id="SPX59698.1"/>
    </source>
</evidence>
<evidence type="ECO:0000313" key="1">
    <source>
        <dbReference type="EMBL" id="KTC95257.1"/>
    </source>
</evidence>
<reference evidence="2 4" key="2">
    <citation type="submission" date="2018-06" db="EMBL/GenBank/DDBJ databases">
        <authorList>
            <consortium name="Pathogen Informatics"/>
            <person name="Doyle S."/>
        </authorList>
    </citation>
    <scope>NUCLEOTIDE SEQUENCE [LARGE SCALE GENOMIC DNA]</scope>
    <source>
        <strain evidence="2 4">NCTC12022</strain>
    </source>
</reference>